<dbReference type="HOGENOM" id="CLU_016249_2_1_1"/>
<dbReference type="KEGG" id="aly:9314732"/>
<dbReference type="InterPro" id="IPR004993">
    <property type="entry name" value="GH3"/>
</dbReference>
<organism evidence="6">
    <name type="scientific">Arabidopsis lyrata subsp. lyrata</name>
    <name type="common">Lyre-leaved rock-cress</name>
    <dbReference type="NCBI Taxonomy" id="81972"/>
    <lineage>
        <taxon>Eukaryota</taxon>
        <taxon>Viridiplantae</taxon>
        <taxon>Streptophyta</taxon>
        <taxon>Embryophyta</taxon>
        <taxon>Tracheophyta</taxon>
        <taxon>Spermatophyta</taxon>
        <taxon>Magnoliopsida</taxon>
        <taxon>eudicotyledons</taxon>
        <taxon>Gunneridae</taxon>
        <taxon>Pentapetalae</taxon>
        <taxon>rosids</taxon>
        <taxon>malvids</taxon>
        <taxon>Brassicales</taxon>
        <taxon>Brassicaceae</taxon>
        <taxon>Camelineae</taxon>
        <taxon>Arabidopsis</taxon>
    </lineage>
</organism>
<protein>
    <submittedName>
        <fullName evidence="5">GH3.3</fullName>
    </submittedName>
</protein>
<reference evidence="6" key="1">
    <citation type="journal article" date="2011" name="Nat. Genet.">
        <title>The Arabidopsis lyrata genome sequence and the basis of rapid genome size change.</title>
        <authorList>
            <person name="Hu T.T."/>
            <person name="Pattyn P."/>
            <person name="Bakker E.G."/>
            <person name="Cao J."/>
            <person name="Cheng J.-F."/>
            <person name="Clark R.M."/>
            <person name="Fahlgren N."/>
            <person name="Fawcett J.A."/>
            <person name="Grimwood J."/>
            <person name="Gundlach H."/>
            <person name="Haberer G."/>
            <person name="Hollister J.D."/>
            <person name="Ossowski S."/>
            <person name="Ottilar R.P."/>
            <person name="Salamov A.A."/>
            <person name="Schneeberger K."/>
            <person name="Spannagl M."/>
            <person name="Wang X."/>
            <person name="Yang L."/>
            <person name="Nasrallah M.E."/>
            <person name="Bergelson J."/>
            <person name="Carrington J.C."/>
            <person name="Gaut B.S."/>
            <person name="Schmutz J."/>
            <person name="Mayer K.F.X."/>
            <person name="Van de Peer Y."/>
            <person name="Grigoriev I.V."/>
            <person name="Nordborg M."/>
            <person name="Weigel D."/>
            <person name="Guo Y.-L."/>
        </authorList>
    </citation>
    <scope>NUCLEOTIDE SEQUENCE [LARGE SCALE GENOMIC DNA]</scope>
    <source>
        <strain evidence="6">cv. MN47</strain>
    </source>
</reference>
<dbReference type="EMBL" id="GL348716">
    <property type="protein sequence ID" value="EFH56745.1"/>
    <property type="molecule type" value="Genomic_DNA"/>
</dbReference>
<proteinExistence type="inferred from homology"/>
<evidence type="ECO:0000313" key="5">
    <source>
        <dbReference type="EMBL" id="EFH56745.1"/>
    </source>
</evidence>
<dbReference type="OrthoDB" id="10004661at2759"/>
<dbReference type="Pfam" id="PF03321">
    <property type="entry name" value="GH3"/>
    <property type="match status" value="1"/>
</dbReference>
<dbReference type="Proteomes" id="UP000008694">
    <property type="component" value="Unassembled WGS sequence"/>
</dbReference>
<accession>D7LEP8</accession>
<evidence type="ECO:0000256" key="1">
    <source>
        <dbReference type="ARBA" id="ARBA00008068"/>
    </source>
</evidence>
<evidence type="ECO:0000256" key="2">
    <source>
        <dbReference type="ARBA" id="ARBA00022598"/>
    </source>
</evidence>
<dbReference type="Pfam" id="PF23571">
    <property type="entry name" value="GH3_M"/>
    <property type="match status" value="1"/>
</dbReference>
<evidence type="ECO:0000259" key="3">
    <source>
        <dbReference type="Pfam" id="PF23571"/>
    </source>
</evidence>
<dbReference type="Pfam" id="PF23572">
    <property type="entry name" value="GH3_C"/>
    <property type="match status" value="1"/>
</dbReference>
<gene>
    <name evidence="5" type="ORF">ARALYDRAFT_481188</name>
</gene>
<dbReference type="GO" id="GO:0010279">
    <property type="term" value="F:indole-3-acetic acid amido synthetase activity"/>
    <property type="evidence" value="ECO:0007669"/>
    <property type="project" value="EnsemblPlants"/>
</dbReference>
<dbReference type="AlphaFoldDB" id="D7LEP8"/>
<sequence>MTVDLPLRSPMNYSPSDKDVKALRFIEEMIRNVDFVQNKVIREILRRNSETEYLKRFGLKGFTDRKAFKTKVPVVTYDDLKPEIQRIANGDRSMILSSHPITEFLTSSGTSAGERKLMPTIEEDMDRRQLLYSLLMPVMNLYVPGLDKGKALYFLFVKTESKTPGGLPARPVLTSYYKSEQFKRRPYDPYNVYTSPNEAILCPDSSQSMYTQMLCGLLMRHEVLRLGAVFASGLLRAIGFLQTNWKELANDISTGTLSSRISDPAIKESMSKILTKPDQELADFITSVCGQDNNWEGIITKIWPNTKYLDVIVTGAMAQYIPMLEYYSGGLPMACTMYASSESYFGINLKPMCKPSEVSYTIMPNMAYFEFLPHEVPTGKSELVELADVEVGKEYELVITTYAGLNRYRVGDILQVTGFYNSAPQFKFVRRKNVLLSIESDKTDEAELQKAVENASVLLGEQGNRVIEYTSYAETKTIPGHYVIYWELLVKDQTNPPNDEVMARCCLEMEESLNSVYRQSRVADKSIGPLEIRVVKNGTFEELMDYAISRGASINQYKVPRCVSFTPIMELLDSRVVSTHFSPALPHWSPERRC</sequence>
<dbReference type="STRING" id="81972.D7LEP8"/>
<keyword evidence="2" id="KW-0436">Ligase</keyword>
<dbReference type="GO" id="GO:0005737">
    <property type="term" value="C:cytoplasm"/>
    <property type="evidence" value="ECO:0007669"/>
    <property type="project" value="TreeGrafter"/>
</dbReference>
<dbReference type="PANTHER" id="PTHR31901">
    <property type="entry name" value="GH3 DOMAIN-CONTAINING PROTEIN"/>
    <property type="match status" value="1"/>
</dbReference>
<dbReference type="Gramene" id="fgenesh2_kg.4__248__AT2G23170.1">
    <property type="protein sequence ID" value="fgenesh2_kg.4__248__AT2G23170.1"/>
    <property type="gene ID" value="fgenesh2_kg.4__248__AT2G23170.1"/>
</dbReference>
<keyword evidence="6" id="KW-1185">Reference proteome</keyword>
<evidence type="ECO:0000259" key="4">
    <source>
        <dbReference type="Pfam" id="PF23572"/>
    </source>
</evidence>
<dbReference type="InterPro" id="IPR055378">
    <property type="entry name" value="GH3_C"/>
</dbReference>
<dbReference type="InterPro" id="IPR055377">
    <property type="entry name" value="GH3_M"/>
</dbReference>
<feature type="domain" description="GH3 C-terminal" evidence="4">
    <location>
        <begin position="447"/>
        <end position="565"/>
    </location>
</feature>
<evidence type="ECO:0000313" key="6">
    <source>
        <dbReference type="Proteomes" id="UP000008694"/>
    </source>
</evidence>
<feature type="domain" description="GH3 middle" evidence="3">
    <location>
        <begin position="360"/>
        <end position="431"/>
    </location>
</feature>
<dbReference type="eggNOG" id="ENOG502QPMW">
    <property type="taxonomic scope" value="Eukaryota"/>
</dbReference>
<dbReference type="PANTHER" id="PTHR31901:SF55">
    <property type="entry name" value="INDOLE-3-ACETIC ACID-AMIDO SYNTHETASE GH3.3"/>
    <property type="match status" value="1"/>
</dbReference>
<name>D7LEP8_ARALL</name>
<comment type="similarity">
    <text evidence="1">Belongs to the IAA-amido conjugating enzyme family.</text>
</comment>